<dbReference type="WBParaSite" id="ES5_v2.g11800.t1">
    <property type="protein sequence ID" value="ES5_v2.g11800.t1"/>
    <property type="gene ID" value="ES5_v2.g11800"/>
</dbReference>
<sequence length="117" mass="12847">MINFKASLVCDQYGTDDAKHCDITARYIALTVYANWVGDGTSLTDSAKTMIEWANNFFMPLCEGNEELDPLCLTLDVLSLSLSFCKEGIVTSVACPAELTSCEVCAHYFQCSKSAYC</sequence>
<protein>
    <submittedName>
        <fullName evidence="2">Uncharacterized protein</fullName>
    </submittedName>
</protein>
<evidence type="ECO:0000313" key="1">
    <source>
        <dbReference type="Proteomes" id="UP000887579"/>
    </source>
</evidence>
<evidence type="ECO:0000313" key="2">
    <source>
        <dbReference type="WBParaSite" id="ES5_v2.g11800.t1"/>
    </source>
</evidence>
<dbReference type="Proteomes" id="UP000887579">
    <property type="component" value="Unplaced"/>
</dbReference>
<accession>A0AC34F428</accession>
<reference evidence="2" key="1">
    <citation type="submission" date="2022-11" db="UniProtKB">
        <authorList>
            <consortium name="WormBaseParasite"/>
        </authorList>
    </citation>
    <scope>IDENTIFICATION</scope>
</reference>
<proteinExistence type="predicted"/>
<organism evidence="1 2">
    <name type="scientific">Panagrolaimus sp. ES5</name>
    <dbReference type="NCBI Taxonomy" id="591445"/>
    <lineage>
        <taxon>Eukaryota</taxon>
        <taxon>Metazoa</taxon>
        <taxon>Ecdysozoa</taxon>
        <taxon>Nematoda</taxon>
        <taxon>Chromadorea</taxon>
        <taxon>Rhabditida</taxon>
        <taxon>Tylenchina</taxon>
        <taxon>Panagrolaimomorpha</taxon>
        <taxon>Panagrolaimoidea</taxon>
        <taxon>Panagrolaimidae</taxon>
        <taxon>Panagrolaimus</taxon>
    </lineage>
</organism>
<name>A0AC34F428_9BILA</name>